<feature type="region of interest" description="Disordered" evidence="1">
    <location>
        <begin position="96"/>
        <end position="123"/>
    </location>
</feature>
<evidence type="ECO:0000313" key="3">
    <source>
        <dbReference type="Proteomes" id="UP000007305"/>
    </source>
</evidence>
<organism evidence="2 3">
    <name type="scientific">Zea mays</name>
    <name type="common">Maize</name>
    <dbReference type="NCBI Taxonomy" id="4577"/>
    <lineage>
        <taxon>Eukaryota</taxon>
        <taxon>Viridiplantae</taxon>
        <taxon>Streptophyta</taxon>
        <taxon>Embryophyta</taxon>
        <taxon>Tracheophyta</taxon>
        <taxon>Spermatophyta</taxon>
        <taxon>Magnoliopsida</taxon>
        <taxon>Liliopsida</taxon>
        <taxon>Poales</taxon>
        <taxon>Poaceae</taxon>
        <taxon>PACMAD clade</taxon>
        <taxon>Panicoideae</taxon>
        <taxon>Andropogonodae</taxon>
        <taxon>Andropogoneae</taxon>
        <taxon>Tripsacinae</taxon>
        <taxon>Zea</taxon>
    </lineage>
</organism>
<reference evidence="2" key="2">
    <citation type="submission" date="2019-07" db="EMBL/GenBank/DDBJ databases">
        <authorList>
            <person name="Seetharam A."/>
            <person name="Woodhouse M."/>
            <person name="Cannon E."/>
        </authorList>
    </citation>
    <scope>NUCLEOTIDE SEQUENCE [LARGE SCALE GENOMIC DNA]</scope>
    <source>
        <strain evidence="2">cv. B73</strain>
    </source>
</reference>
<feature type="compositionally biased region" description="Basic and acidic residues" evidence="1">
    <location>
        <begin position="98"/>
        <end position="110"/>
    </location>
</feature>
<keyword evidence="3" id="KW-1185">Reference proteome</keyword>
<dbReference type="AlphaFoldDB" id="A0A804MKV8"/>
<name>A0A804MKV8_MAIZE</name>
<feature type="region of interest" description="Disordered" evidence="1">
    <location>
        <begin position="165"/>
        <end position="201"/>
    </location>
</feature>
<proteinExistence type="predicted"/>
<feature type="region of interest" description="Disordered" evidence="1">
    <location>
        <begin position="1"/>
        <end position="82"/>
    </location>
</feature>
<dbReference type="InParanoid" id="A0A804MKV8"/>
<feature type="compositionally biased region" description="Basic residues" evidence="1">
    <location>
        <begin position="64"/>
        <end position="78"/>
    </location>
</feature>
<reference evidence="2" key="3">
    <citation type="submission" date="2021-05" db="UniProtKB">
        <authorList>
            <consortium name="EnsemblPlants"/>
        </authorList>
    </citation>
    <scope>IDENTIFICATION</scope>
    <source>
        <strain evidence="2">cv. B73</strain>
    </source>
</reference>
<dbReference type="Proteomes" id="UP000007305">
    <property type="component" value="Chromosome 2"/>
</dbReference>
<accession>A0A804MKV8</accession>
<dbReference type="Gramene" id="Zm00001eb094190_T001">
    <property type="protein sequence ID" value="Zm00001eb094190_P001"/>
    <property type="gene ID" value="Zm00001eb094190"/>
</dbReference>
<dbReference type="EnsemblPlants" id="Zm00001eb094190_T001">
    <property type="protein sequence ID" value="Zm00001eb094190_P001"/>
    <property type="gene ID" value="Zm00001eb094190"/>
</dbReference>
<sequence length="226" mass="25392">MTTTRASRMTYQRVGDGHGRRRSRSRSRAAGERQAVVLHGVGGEPHRGGDHENGMERHVEQRQARRPPQRLAQVRRRGQAVERLLRDTQRRLERRRVGREVEVGPRQRLDPHRRHQHRPPPPPLVPAVLPSAAADVRPPPMPAAVRHPLLLPATSAAHHDWFSNGLQGQPARSLPPRGQARAVPACPPVRPSAPVAPQSPLRPPSPARWIALAVFIYLFIHVRFHV</sequence>
<evidence type="ECO:0000256" key="1">
    <source>
        <dbReference type="SAM" id="MobiDB-lite"/>
    </source>
</evidence>
<reference evidence="3" key="1">
    <citation type="submission" date="2015-12" db="EMBL/GenBank/DDBJ databases">
        <title>Update maize B73 reference genome by single molecule sequencing technologies.</title>
        <authorList>
            <consortium name="Maize Genome Sequencing Project"/>
            <person name="Ware D."/>
        </authorList>
    </citation>
    <scope>NUCLEOTIDE SEQUENCE [LARGE SCALE GENOMIC DNA]</scope>
    <source>
        <strain evidence="3">cv. B73</strain>
    </source>
</reference>
<protein>
    <submittedName>
        <fullName evidence="2">Uncharacterized protein</fullName>
    </submittedName>
</protein>
<evidence type="ECO:0000313" key="2">
    <source>
        <dbReference type="EnsemblPlants" id="Zm00001eb094190_P001"/>
    </source>
</evidence>
<feature type="compositionally biased region" description="Polar residues" evidence="1">
    <location>
        <begin position="1"/>
        <end position="10"/>
    </location>
</feature>
<feature type="compositionally biased region" description="Basic and acidic residues" evidence="1">
    <location>
        <begin position="44"/>
        <end position="63"/>
    </location>
</feature>